<keyword evidence="6" id="KW-0677">Repeat</keyword>
<comment type="subcellular location">
    <subcellularLocation>
        <location evidence="1">Secreted</location>
    </subcellularLocation>
</comment>
<dbReference type="PANTHER" id="PTHR31884">
    <property type="entry name" value="POLYGALACTURONASE"/>
    <property type="match status" value="1"/>
</dbReference>
<dbReference type="PANTHER" id="PTHR31884:SF9">
    <property type="entry name" value="ENDOPOLYGALACTURONASE D-RELATED"/>
    <property type="match status" value="1"/>
</dbReference>
<dbReference type="SUPFAM" id="SSF51126">
    <property type="entry name" value="Pectin lyase-like"/>
    <property type="match status" value="1"/>
</dbReference>
<dbReference type="EC" id="3.2.1.15" evidence="3"/>
<reference evidence="15" key="1">
    <citation type="submission" date="2020-08" db="EMBL/GenBank/DDBJ databases">
        <title>Genome sequencing and assembly of the red palm weevil Rhynchophorus ferrugineus.</title>
        <authorList>
            <person name="Dias G.B."/>
            <person name="Bergman C.M."/>
            <person name="Manee M."/>
        </authorList>
    </citation>
    <scope>NUCLEOTIDE SEQUENCE</scope>
    <source>
        <strain evidence="15">AA-2017</strain>
        <tissue evidence="15">Whole larva</tissue>
    </source>
</reference>
<organism evidence="15 16">
    <name type="scientific">Rhynchophorus ferrugineus</name>
    <name type="common">Red palm weevil</name>
    <name type="synonym">Curculio ferrugineus</name>
    <dbReference type="NCBI Taxonomy" id="354439"/>
    <lineage>
        <taxon>Eukaryota</taxon>
        <taxon>Metazoa</taxon>
        <taxon>Ecdysozoa</taxon>
        <taxon>Arthropoda</taxon>
        <taxon>Hexapoda</taxon>
        <taxon>Insecta</taxon>
        <taxon>Pterygota</taxon>
        <taxon>Neoptera</taxon>
        <taxon>Endopterygota</taxon>
        <taxon>Coleoptera</taxon>
        <taxon>Polyphaga</taxon>
        <taxon>Cucujiformia</taxon>
        <taxon>Curculionidae</taxon>
        <taxon>Dryophthorinae</taxon>
        <taxon>Rhynchophorus</taxon>
    </lineage>
</organism>
<dbReference type="AlphaFoldDB" id="A0A834I5F4"/>
<evidence type="ECO:0000256" key="1">
    <source>
        <dbReference type="ARBA" id="ARBA00004613"/>
    </source>
</evidence>
<dbReference type="InterPro" id="IPR050434">
    <property type="entry name" value="Glycosyl_hydrlase_28"/>
</dbReference>
<dbReference type="GO" id="GO:0005576">
    <property type="term" value="C:extracellular region"/>
    <property type="evidence" value="ECO:0007669"/>
    <property type="project" value="UniProtKB-SubCell"/>
</dbReference>
<evidence type="ECO:0000256" key="4">
    <source>
        <dbReference type="ARBA" id="ARBA00022525"/>
    </source>
</evidence>
<evidence type="ECO:0000256" key="14">
    <source>
        <dbReference type="SAM" id="SignalP"/>
    </source>
</evidence>
<keyword evidence="5 14" id="KW-0732">Signal</keyword>
<evidence type="ECO:0000313" key="16">
    <source>
        <dbReference type="Proteomes" id="UP000625711"/>
    </source>
</evidence>
<evidence type="ECO:0000256" key="13">
    <source>
        <dbReference type="RuleBase" id="RU361169"/>
    </source>
</evidence>
<dbReference type="Pfam" id="PF00295">
    <property type="entry name" value="Glyco_hydro_28"/>
    <property type="match status" value="1"/>
</dbReference>
<feature type="chain" id="PRO_5032861000" description="endo-polygalacturonase" evidence="14">
    <location>
        <begin position="19"/>
        <end position="364"/>
    </location>
</feature>
<evidence type="ECO:0000256" key="9">
    <source>
        <dbReference type="ARBA" id="ARBA00023180"/>
    </source>
</evidence>
<keyword evidence="4" id="KW-0964">Secreted</keyword>
<protein>
    <recommendedName>
        <fullName evidence="3">endo-polygalacturonase</fullName>
        <ecNumber evidence="3">3.2.1.15</ecNumber>
    </recommendedName>
</protein>
<keyword evidence="10 13" id="KW-0326">Glycosidase</keyword>
<dbReference type="Gene3D" id="2.160.20.10">
    <property type="entry name" value="Single-stranded right-handed beta-helix, Pectin lyase-like"/>
    <property type="match status" value="1"/>
</dbReference>
<accession>A0A834I5F4</accession>
<evidence type="ECO:0000313" key="15">
    <source>
        <dbReference type="EMBL" id="KAF7271943.1"/>
    </source>
</evidence>
<dbReference type="GO" id="GO:0004650">
    <property type="term" value="F:polygalacturonase activity"/>
    <property type="evidence" value="ECO:0007669"/>
    <property type="project" value="UniProtKB-EC"/>
</dbReference>
<keyword evidence="16" id="KW-1185">Reference proteome</keyword>
<keyword evidence="7 13" id="KW-0378">Hydrolase</keyword>
<dbReference type="Proteomes" id="UP000625711">
    <property type="component" value="Unassembled WGS sequence"/>
</dbReference>
<dbReference type="GO" id="GO:0045490">
    <property type="term" value="P:pectin catabolic process"/>
    <property type="evidence" value="ECO:0007669"/>
    <property type="project" value="TreeGrafter"/>
</dbReference>
<comment type="catalytic activity">
    <reaction evidence="12">
        <text>(1,4-alpha-D-galacturonosyl)n+m + H2O = (1,4-alpha-D-galacturonosyl)n + (1,4-alpha-D-galacturonosyl)m.</text>
        <dbReference type="EC" id="3.2.1.15"/>
    </reaction>
</comment>
<evidence type="ECO:0000256" key="12">
    <source>
        <dbReference type="ARBA" id="ARBA00034074"/>
    </source>
</evidence>
<dbReference type="InterPro" id="IPR011050">
    <property type="entry name" value="Pectin_lyase_fold/virulence"/>
</dbReference>
<gene>
    <name evidence="15" type="ORF">GWI33_015241</name>
</gene>
<comment type="similarity">
    <text evidence="2 13">Belongs to the glycosyl hydrolase 28 family.</text>
</comment>
<dbReference type="GO" id="GO:0071555">
    <property type="term" value="P:cell wall organization"/>
    <property type="evidence" value="ECO:0007669"/>
    <property type="project" value="UniProtKB-KW"/>
</dbReference>
<evidence type="ECO:0000256" key="3">
    <source>
        <dbReference type="ARBA" id="ARBA00012736"/>
    </source>
</evidence>
<keyword evidence="8" id="KW-1015">Disulfide bond</keyword>
<dbReference type="EMBL" id="JAACXV010013877">
    <property type="protein sequence ID" value="KAF7271943.1"/>
    <property type="molecule type" value="Genomic_DNA"/>
</dbReference>
<evidence type="ECO:0000256" key="2">
    <source>
        <dbReference type="ARBA" id="ARBA00008834"/>
    </source>
</evidence>
<keyword evidence="11" id="KW-0961">Cell wall biogenesis/degradation</keyword>
<evidence type="ECO:0000256" key="6">
    <source>
        <dbReference type="ARBA" id="ARBA00022737"/>
    </source>
</evidence>
<evidence type="ECO:0000256" key="7">
    <source>
        <dbReference type="ARBA" id="ARBA00022801"/>
    </source>
</evidence>
<feature type="signal peptide" evidence="14">
    <location>
        <begin position="1"/>
        <end position="18"/>
    </location>
</feature>
<keyword evidence="9" id="KW-0325">Glycoprotein</keyword>
<dbReference type="InterPro" id="IPR006626">
    <property type="entry name" value="PbH1"/>
</dbReference>
<dbReference type="OrthoDB" id="1546079at2759"/>
<evidence type="ECO:0000256" key="10">
    <source>
        <dbReference type="ARBA" id="ARBA00023295"/>
    </source>
</evidence>
<dbReference type="InterPro" id="IPR012334">
    <property type="entry name" value="Pectin_lyas_fold"/>
</dbReference>
<evidence type="ECO:0000256" key="5">
    <source>
        <dbReference type="ARBA" id="ARBA00022729"/>
    </source>
</evidence>
<dbReference type="SMART" id="SM00710">
    <property type="entry name" value="PbH1"/>
    <property type="match status" value="6"/>
</dbReference>
<evidence type="ECO:0000256" key="11">
    <source>
        <dbReference type="ARBA" id="ARBA00023316"/>
    </source>
</evidence>
<proteinExistence type="inferred from homology"/>
<evidence type="ECO:0000256" key="8">
    <source>
        <dbReference type="ARBA" id="ARBA00023157"/>
    </source>
</evidence>
<sequence length="364" mass="40106">MKFIIFWFICAVLTLSSAEDCVVNEFSRVQEALDKCDDIVFDNLSVPGGETLKLLPRDGTTIRFEGRTVFGYAEWAGPLVAINGTNITIEGGEGSVLDGQGQLYWDGQGEWGTLKPKFFIIQLHDSIFKNIYVLNSPVHCVLLTDSTGVTFSNWTIDNSSGDEDKAPDNFGHNTDGFDVFNSTDIILEHASVFNQDDCVAVRSGSNILIDDFYCHGGHGLSISVGFSNDSFALNTLFNVTFSNSHLEGGENGIHIKTHIDSSKGLMQNITYRNVTFNGPSKYGINVQQNYKNMPANSSFPAEPDNNIPIRNLQLIDVGGNVKESAIPIYILCAKEGCFDWSFRSVYVNGKQSNDCNYSPVDFTC</sequence>
<dbReference type="InterPro" id="IPR000743">
    <property type="entry name" value="Glyco_hydro_28"/>
</dbReference>
<comment type="caution">
    <text evidence="15">The sequence shown here is derived from an EMBL/GenBank/DDBJ whole genome shotgun (WGS) entry which is preliminary data.</text>
</comment>
<name>A0A834I5F4_RHYFE</name>